<name>A0A4V4HWH4_9FLAO</name>
<dbReference type="RefSeq" id="WP_136567496.1">
    <property type="nucleotide sequence ID" value="NZ_SNTZ01000015.1"/>
</dbReference>
<gene>
    <name evidence="1" type="ORF">EZV76_15645</name>
</gene>
<evidence type="ECO:0000313" key="2">
    <source>
        <dbReference type="Proteomes" id="UP000310406"/>
    </source>
</evidence>
<organism evidence="1 2">
    <name type="scientific">Flagellimonas alvinocaridis</name>
    <dbReference type="NCBI Taxonomy" id="2530200"/>
    <lineage>
        <taxon>Bacteria</taxon>
        <taxon>Pseudomonadati</taxon>
        <taxon>Bacteroidota</taxon>
        <taxon>Flavobacteriia</taxon>
        <taxon>Flavobacteriales</taxon>
        <taxon>Flavobacteriaceae</taxon>
        <taxon>Flagellimonas</taxon>
    </lineage>
</organism>
<reference evidence="1 2" key="1">
    <citation type="submission" date="2019-03" db="EMBL/GenBank/DDBJ databases">
        <title>Muricauda SCR12 sp.nov, a marine bacterium isolated from Pacific Ocean:the Okinawa trough.</title>
        <authorList>
            <person name="Liu L."/>
        </authorList>
    </citation>
    <scope>NUCLEOTIDE SEQUENCE [LARGE SCALE GENOMIC DNA]</scope>
    <source>
        <strain evidence="1 2">SCR12</strain>
    </source>
</reference>
<accession>A0A4V4HWH4</accession>
<dbReference type="AlphaFoldDB" id="A0A4V4HWH4"/>
<sequence>MKYEVEIKDEEEFLSKIEDLKLVYDSGIDDIIFMKVVQNLHNGLARFGDRNEFDLKGWVVFFNKYHIKITVKQLEHVFKYLLKYYPSVLSNPKGDIFKQLMPKNIKNDELGSFLFEKIALKGMAT</sequence>
<proteinExistence type="predicted"/>
<evidence type="ECO:0000313" key="1">
    <source>
        <dbReference type="EMBL" id="THV57196.1"/>
    </source>
</evidence>
<protein>
    <submittedName>
        <fullName evidence="1">Uncharacterized protein</fullName>
    </submittedName>
</protein>
<keyword evidence="2" id="KW-1185">Reference proteome</keyword>
<dbReference type="OrthoDB" id="9914185at2"/>
<dbReference type="Proteomes" id="UP000310406">
    <property type="component" value="Unassembled WGS sequence"/>
</dbReference>
<comment type="caution">
    <text evidence="1">The sequence shown here is derived from an EMBL/GenBank/DDBJ whole genome shotgun (WGS) entry which is preliminary data.</text>
</comment>
<dbReference type="EMBL" id="SNTZ01000015">
    <property type="protein sequence ID" value="THV57196.1"/>
    <property type="molecule type" value="Genomic_DNA"/>
</dbReference>